<comment type="caution">
    <text evidence="1">The sequence shown here is derived from an EMBL/GenBank/DDBJ whole genome shotgun (WGS) entry which is preliminary data.</text>
</comment>
<dbReference type="EMBL" id="VINQ01000002">
    <property type="protein sequence ID" value="KAA0920167.1"/>
    <property type="molecule type" value="Genomic_DNA"/>
</dbReference>
<dbReference type="Gene3D" id="3.30.2000.30">
    <property type="match status" value="1"/>
</dbReference>
<organism evidence="1 2">
    <name type="scientific">Aquicoccus porphyridii</name>
    <dbReference type="NCBI Taxonomy" id="1852029"/>
    <lineage>
        <taxon>Bacteria</taxon>
        <taxon>Pseudomonadati</taxon>
        <taxon>Pseudomonadota</taxon>
        <taxon>Alphaproteobacteria</taxon>
        <taxon>Rhodobacterales</taxon>
        <taxon>Paracoccaceae</taxon>
        <taxon>Aquicoccus</taxon>
    </lineage>
</organism>
<protein>
    <submittedName>
        <fullName evidence="1">DUF3168 domain-containing protein</fullName>
    </submittedName>
</protein>
<gene>
    <name evidence="1" type="ORF">FLO80_03335</name>
</gene>
<accession>A0A5A9ZSF9</accession>
<dbReference type="AlphaFoldDB" id="A0A5A9ZSF9"/>
<evidence type="ECO:0000313" key="1">
    <source>
        <dbReference type="EMBL" id="KAA0920167.1"/>
    </source>
</evidence>
<dbReference type="RefSeq" id="WP_111363921.1">
    <property type="nucleotide sequence ID" value="NZ_VINQ01000002.1"/>
</dbReference>
<sequence>MSYGVAAALQAAVYEALSGDAALAALVGDAVFDAPPAGPLPGTYVTLGPELTRDRSDQTGHGALHRITVSVVTDSAGFQAAKDVAAAVSDALVDADLTLARGRLIYLNFERALARREGSGARRRIDLWFRARVQDD</sequence>
<dbReference type="InterPro" id="IPR021508">
    <property type="entry name" value="Gp17-like"/>
</dbReference>
<evidence type="ECO:0000313" key="2">
    <source>
        <dbReference type="Proteomes" id="UP000325291"/>
    </source>
</evidence>
<name>A0A5A9ZSF9_9RHOB</name>
<reference evidence="1 2" key="1">
    <citation type="submission" date="2019-07" db="EMBL/GenBank/DDBJ databases">
        <title>Aquicoccus porphyridii gen. nov., sp. nov., isolated from a small marine red alga, Porphyridium marinum.</title>
        <authorList>
            <person name="Liu L."/>
        </authorList>
    </citation>
    <scope>NUCLEOTIDE SEQUENCE [LARGE SCALE GENOMIC DNA]</scope>
    <source>
        <strain evidence="1 2">L1 8-17</strain>
    </source>
</reference>
<dbReference type="Proteomes" id="UP000325291">
    <property type="component" value="Unassembled WGS sequence"/>
</dbReference>
<dbReference type="Pfam" id="PF11367">
    <property type="entry name" value="Tail_completion_gp17"/>
    <property type="match status" value="1"/>
</dbReference>
<keyword evidence="2" id="KW-1185">Reference proteome</keyword>
<proteinExistence type="predicted"/>
<dbReference type="InterPro" id="IPR053745">
    <property type="entry name" value="Viral_Tail_Comp_sf"/>
</dbReference>